<dbReference type="GO" id="GO:0008270">
    <property type="term" value="F:zinc ion binding"/>
    <property type="evidence" value="ECO:0007669"/>
    <property type="project" value="UniProtKB-KW"/>
</dbReference>
<dbReference type="InterPro" id="IPR019787">
    <property type="entry name" value="Znf_PHD-finger"/>
</dbReference>
<dbReference type="InParanoid" id="A0A077ZW74"/>
<dbReference type="InterPro" id="IPR013083">
    <property type="entry name" value="Znf_RING/FYVE/PHD"/>
</dbReference>
<organism evidence="7 8">
    <name type="scientific">Stylonychia lemnae</name>
    <name type="common">Ciliate</name>
    <dbReference type="NCBI Taxonomy" id="5949"/>
    <lineage>
        <taxon>Eukaryota</taxon>
        <taxon>Sar</taxon>
        <taxon>Alveolata</taxon>
        <taxon>Ciliophora</taxon>
        <taxon>Intramacronucleata</taxon>
        <taxon>Spirotrichea</taxon>
        <taxon>Stichotrichia</taxon>
        <taxon>Sporadotrichida</taxon>
        <taxon>Oxytrichidae</taxon>
        <taxon>Stylonychinae</taxon>
        <taxon>Stylonychia</taxon>
    </lineage>
</organism>
<feature type="region of interest" description="Disordered" evidence="5">
    <location>
        <begin position="622"/>
        <end position="641"/>
    </location>
</feature>
<keyword evidence="2 4" id="KW-0863">Zinc-finger</keyword>
<dbReference type="EMBL" id="CCKQ01003090">
    <property type="protein sequence ID" value="CDW74200.1"/>
    <property type="molecule type" value="Genomic_DNA"/>
</dbReference>
<keyword evidence="8" id="KW-1185">Reference proteome</keyword>
<dbReference type="PROSITE" id="PS50016">
    <property type="entry name" value="ZF_PHD_2"/>
    <property type="match status" value="1"/>
</dbReference>
<dbReference type="PANTHER" id="PTHR46364">
    <property type="entry name" value="OS08G0421900 PROTEIN"/>
    <property type="match status" value="1"/>
</dbReference>
<keyword evidence="3" id="KW-0862">Zinc</keyword>
<dbReference type="OrthoDB" id="436852at2759"/>
<feature type="region of interest" description="Disordered" evidence="5">
    <location>
        <begin position="151"/>
        <end position="175"/>
    </location>
</feature>
<dbReference type="InterPro" id="IPR001965">
    <property type="entry name" value="Znf_PHD"/>
</dbReference>
<accession>A0A077ZW74</accession>
<gene>
    <name evidence="7" type="primary">Contig12958.g13818</name>
    <name evidence="7" type="ORF">STYLEM_3194</name>
</gene>
<dbReference type="InterPro" id="IPR011011">
    <property type="entry name" value="Znf_FYVE_PHD"/>
</dbReference>
<evidence type="ECO:0000256" key="3">
    <source>
        <dbReference type="ARBA" id="ARBA00022833"/>
    </source>
</evidence>
<dbReference type="InterPro" id="IPR019786">
    <property type="entry name" value="Zinc_finger_PHD-type_CS"/>
</dbReference>
<dbReference type="PROSITE" id="PS01359">
    <property type="entry name" value="ZF_PHD_1"/>
    <property type="match status" value="1"/>
</dbReference>
<dbReference type="Gene3D" id="3.30.40.10">
    <property type="entry name" value="Zinc/RING finger domain, C3HC4 (zinc finger)"/>
    <property type="match status" value="1"/>
</dbReference>
<evidence type="ECO:0000256" key="1">
    <source>
        <dbReference type="ARBA" id="ARBA00022723"/>
    </source>
</evidence>
<evidence type="ECO:0000313" key="7">
    <source>
        <dbReference type="EMBL" id="CDW74200.1"/>
    </source>
</evidence>
<dbReference type="Proteomes" id="UP000039865">
    <property type="component" value="Unassembled WGS sequence"/>
</dbReference>
<reference evidence="7 8" key="1">
    <citation type="submission" date="2014-06" db="EMBL/GenBank/DDBJ databases">
        <authorList>
            <person name="Swart Estienne"/>
        </authorList>
    </citation>
    <scope>NUCLEOTIDE SEQUENCE [LARGE SCALE GENOMIC DNA]</scope>
    <source>
        <strain evidence="7 8">130c</strain>
    </source>
</reference>
<evidence type="ECO:0000259" key="6">
    <source>
        <dbReference type="PROSITE" id="PS50016"/>
    </source>
</evidence>
<keyword evidence="1" id="KW-0479">Metal-binding</keyword>
<feature type="compositionally biased region" description="Polar residues" evidence="5">
    <location>
        <begin position="163"/>
        <end position="175"/>
    </location>
</feature>
<dbReference type="Pfam" id="PF00628">
    <property type="entry name" value="PHD"/>
    <property type="match status" value="1"/>
</dbReference>
<feature type="compositionally biased region" description="Low complexity" evidence="5">
    <location>
        <begin position="153"/>
        <end position="162"/>
    </location>
</feature>
<evidence type="ECO:0000256" key="5">
    <source>
        <dbReference type="SAM" id="MobiDB-lite"/>
    </source>
</evidence>
<sequence length="641" mass="74308">MQRDIEKVLGFALPQLSENQIITMMKQTLRDEEYQNLIFRLEQLKNTKIKSKTQLPDTQTLRLKNIQQIQISALDNEPDLTIVEKLYLQRSKEDSMSRVLSDKEQQLIPTKEFEAEFSQNYKEMLSSTREPTVYRSNQRLIQITGQIQLPLQNTNSNHNSNSDTQYSPGEYSENSQNNQRLLIQIQGNQAHTGNYSLNYGMGYQEENLRENYVVNEVMSDACQESLILMNSDSQMKDISNSNDLKDSTNSTGDAIDSEVESLSEVLTISNKMVASFMATRGAIKKTKAISKKSKEISKTQSNTTKSAAIIMIGRTKRHIQHYCICQKQYDNKKMIQCEGECKRWYHPQCIDMSDREFLDYETKQKTQFFCDVCKITAISEYSNELMVEETNSKKARNAKSRKVTLKTKFSKPNHEMFQEPDTGTQQTQRVDSYGKNIIEKIYIPKTRIQFDNDDKFLLYLVSDRFKFQIMRRFNINIMVFASSLYTVHEFLIGHYILSAISSIPFTVGLFLSTVLQNQSTSSIKEIHLIQNKEDEVVEQLLVLNMNGDQETIYIKDIKKATSEVFRKHQQLSFLRGVTYPIMIQDLVMTIDLKGKITQQDVFRAIINGYKIDLTQIQNSLEDYSDNKNNNKSEDEEEDNKQ</sequence>
<evidence type="ECO:0000313" key="8">
    <source>
        <dbReference type="Proteomes" id="UP000039865"/>
    </source>
</evidence>
<evidence type="ECO:0000256" key="4">
    <source>
        <dbReference type="PROSITE-ProRule" id="PRU00146"/>
    </source>
</evidence>
<name>A0A077ZW74_STYLE</name>
<feature type="domain" description="PHD-type" evidence="6">
    <location>
        <begin position="320"/>
        <end position="376"/>
    </location>
</feature>
<dbReference type="SMART" id="SM00249">
    <property type="entry name" value="PHD"/>
    <property type="match status" value="1"/>
</dbReference>
<dbReference type="AlphaFoldDB" id="A0A077ZW74"/>
<evidence type="ECO:0000256" key="2">
    <source>
        <dbReference type="ARBA" id="ARBA00022771"/>
    </source>
</evidence>
<proteinExistence type="predicted"/>
<protein>
    <submittedName>
        <fullName evidence="7">Ebs-bah-phd domain-containing protein</fullName>
    </submittedName>
</protein>
<dbReference type="SUPFAM" id="SSF57903">
    <property type="entry name" value="FYVE/PHD zinc finger"/>
    <property type="match status" value="1"/>
</dbReference>